<sequence length="109" mass="11818">MKKLKISAFAAIAVAIVLGLSAFTTVKKSQRLLQQYPYWYETTDGSHVAAIKYSNTAQPLAQDELIPNNVDVPCDFSGETLCMRGSTVARTIGQNLPSAAPDSDINKQN</sequence>
<dbReference type="Proteomes" id="UP001549749">
    <property type="component" value="Unassembled WGS sequence"/>
</dbReference>
<protein>
    <submittedName>
        <fullName evidence="1">Uncharacterized protein</fullName>
    </submittedName>
</protein>
<proteinExistence type="predicted"/>
<keyword evidence="2" id="KW-1185">Reference proteome</keyword>
<evidence type="ECO:0000313" key="1">
    <source>
        <dbReference type="EMBL" id="MET6999400.1"/>
    </source>
</evidence>
<organism evidence="1 2">
    <name type="scientific">Chitinophaga defluvii</name>
    <dbReference type="NCBI Taxonomy" id="3163343"/>
    <lineage>
        <taxon>Bacteria</taxon>
        <taxon>Pseudomonadati</taxon>
        <taxon>Bacteroidota</taxon>
        <taxon>Chitinophagia</taxon>
        <taxon>Chitinophagales</taxon>
        <taxon>Chitinophagaceae</taxon>
        <taxon>Chitinophaga</taxon>
    </lineage>
</organism>
<dbReference type="EMBL" id="JBEXAC010000002">
    <property type="protein sequence ID" value="MET6999400.1"/>
    <property type="molecule type" value="Genomic_DNA"/>
</dbReference>
<accession>A0ABV2T9T3</accession>
<gene>
    <name evidence="1" type="ORF">ABR189_18575</name>
</gene>
<comment type="caution">
    <text evidence="1">The sequence shown here is derived from an EMBL/GenBank/DDBJ whole genome shotgun (WGS) entry which is preliminary data.</text>
</comment>
<dbReference type="RefSeq" id="WP_354661965.1">
    <property type="nucleotide sequence ID" value="NZ_JBEXAC010000002.1"/>
</dbReference>
<evidence type="ECO:0000313" key="2">
    <source>
        <dbReference type="Proteomes" id="UP001549749"/>
    </source>
</evidence>
<reference evidence="1 2" key="1">
    <citation type="submission" date="2024-06" db="EMBL/GenBank/DDBJ databases">
        <title>Chitinophaga defluvii sp. nov., isolated from municipal sewage.</title>
        <authorList>
            <person name="Zhang L."/>
        </authorList>
    </citation>
    <scope>NUCLEOTIDE SEQUENCE [LARGE SCALE GENOMIC DNA]</scope>
    <source>
        <strain evidence="1 2">H8</strain>
    </source>
</reference>
<name>A0ABV2T9T3_9BACT</name>